<evidence type="ECO:0000256" key="9">
    <source>
        <dbReference type="ARBA" id="ARBA00023125"/>
    </source>
</evidence>
<gene>
    <name evidence="12" type="primary">whiB</name>
    <name evidence="14" type="ORF">O4220_16970</name>
</gene>
<dbReference type="PANTHER" id="PTHR38839:SF5">
    <property type="entry name" value="TRANSCRIPTIONAL REGULATOR WHID"/>
    <property type="match status" value="1"/>
</dbReference>
<organism evidence="14 15">
    <name type="scientific">Rhodococcus ruber</name>
    <dbReference type="NCBI Taxonomy" id="1830"/>
    <lineage>
        <taxon>Bacteria</taxon>
        <taxon>Bacillati</taxon>
        <taxon>Actinomycetota</taxon>
        <taxon>Actinomycetes</taxon>
        <taxon>Mycobacteriales</taxon>
        <taxon>Nocardiaceae</taxon>
        <taxon>Rhodococcus</taxon>
    </lineage>
</organism>
<keyword evidence="6 12" id="KW-0408">Iron</keyword>
<evidence type="ECO:0000256" key="12">
    <source>
        <dbReference type="HAMAP-Rule" id="MF_01479"/>
    </source>
</evidence>
<feature type="binding site" evidence="12">
    <location>
        <position position="56"/>
    </location>
    <ligand>
        <name>[4Fe-4S] cluster</name>
        <dbReference type="ChEBI" id="CHEBI:49883"/>
    </ligand>
</feature>
<protein>
    <recommendedName>
        <fullName evidence="12">Transcriptional regulator WhiB</fullName>
    </recommendedName>
</protein>
<comment type="PTM">
    <text evidence="12">Upon Fe-S cluster removal intramolecular disulfide bonds are formed.</text>
</comment>
<proteinExistence type="inferred from homology"/>
<evidence type="ECO:0000256" key="8">
    <source>
        <dbReference type="ARBA" id="ARBA00023015"/>
    </source>
</evidence>
<evidence type="ECO:0000259" key="13">
    <source>
        <dbReference type="PROSITE" id="PS51674"/>
    </source>
</evidence>
<keyword evidence="3 12" id="KW-0004">4Fe-4S</keyword>
<feature type="domain" description="4Fe-4S Wbl-type" evidence="13">
    <location>
        <begin position="25"/>
        <end position="89"/>
    </location>
</feature>
<feature type="binding site" evidence="12">
    <location>
        <position position="26"/>
    </location>
    <ligand>
        <name>[4Fe-4S] cluster</name>
        <dbReference type="ChEBI" id="CHEBI:49883"/>
    </ligand>
</feature>
<dbReference type="InterPro" id="IPR003482">
    <property type="entry name" value="Whib"/>
</dbReference>
<evidence type="ECO:0000256" key="6">
    <source>
        <dbReference type="ARBA" id="ARBA00023004"/>
    </source>
</evidence>
<dbReference type="InterPro" id="IPR034768">
    <property type="entry name" value="4FE4S_WBL"/>
</dbReference>
<reference evidence="14" key="1">
    <citation type="submission" date="2022-12" db="EMBL/GenBank/DDBJ databases">
        <authorList>
            <person name="Krivoruchko A.V."/>
            <person name="Elkin A."/>
        </authorList>
    </citation>
    <scope>NUCLEOTIDE SEQUENCE</scope>
    <source>
        <strain evidence="14">IEGM 1391</strain>
    </source>
</reference>
<evidence type="ECO:0000256" key="10">
    <source>
        <dbReference type="ARBA" id="ARBA00023157"/>
    </source>
</evidence>
<keyword evidence="15" id="KW-1185">Reference proteome</keyword>
<keyword evidence="9 12" id="KW-0238">DNA-binding</keyword>
<evidence type="ECO:0000256" key="7">
    <source>
        <dbReference type="ARBA" id="ARBA00023014"/>
    </source>
</evidence>
<dbReference type="Proteomes" id="UP001081071">
    <property type="component" value="Unassembled WGS sequence"/>
</dbReference>
<evidence type="ECO:0000256" key="3">
    <source>
        <dbReference type="ARBA" id="ARBA00022485"/>
    </source>
</evidence>
<dbReference type="PROSITE" id="PS51674">
    <property type="entry name" value="4FE4S_WBL"/>
    <property type="match status" value="1"/>
</dbReference>
<keyword evidence="7 12" id="KW-0411">Iron-sulfur</keyword>
<evidence type="ECO:0000256" key="5">
    <source>
        <dbReference type="ARBA" id="ARBA00022723"/>
    </source>
</evidence>
<dbReference type="PANTHER" id="PTHR38839">
    <property type="entry name" value="TRANSCRIPTIONAL REGULATOR WHID-RELATED"/>
    <property type="match status" value="1"/>
</dbReference>
<evidence type="ECO:0000256" key="1">
    <source>
        <dbReference type="ARBA" id="ARBA00004496"/>
    </source>
</evidence>
<sequence>MKYKSLDVRLPPPIAGVWEWQLRARCRTMPISMFYPDRGLRGPTLRRLEAEAKAICRQCPVVESCLAHAQRCDEPYGIWGGLTERERTTRLDAR</sequence>
<comment type="function">
    <text evidence="12">Acts as a transcriptional regulator. Probably redox-responsive. The apo- but not holo-form probably binds DNA.</text>
</comment>
<comment type="PTM">
    <text evidence="12">The Fe-S cluster can be nitrosylated by nitric oxide (NO).</text>
</comment>
<evidence type="ECO:0000313" key="15">
    <source>
        <dbReference type="Proteomes" id="UP001081071"/>
    </source>
</evidence>
<name>A0ABT4MGV4_9NOCA</name>
<evidence type="ECO:0000256" key="11">
    <source>
        <dbReference type="ARBA" id="ARBA00023163"/>
    </source>
</evidence>
<keyword evidence="4 12" id="KW-0963">Cytoplasm</keyword>
<comment type="cofactor">
    <cofactor evidence="12">
        <name>[4Fe-4S] cluster</name>
        <dbReference type="ChEBI" id="CHEBI:49883"/>
    </cofactor>
    <text evidence="12">Binds 1 [4Fe-4S] cluster per subunit. Following nitrosylation of the [4Fe-4S] cluster binds 1 [4Fe-8(NO)] cluster per subunit.</text>
</comment>
<keyword evidence="11 12" id="KW-0804">Transcription</keyword>
<keyword evidence="5 12" id="KW-0479">Metal-binding</keyword>
<dbReference type="Pfam" id="PF02467">
    <property type="entry name" value="Whib"/>
    <property type="match status" value="1"/>
</dbReference>
<comment type="caution">
    <text evidence="14">The sequence shown here is derived from an EMBL/GenBank/DDBJ whole genome shotgun (WGS) entry which is preliminary data.</text>
</comment>
<evidence type="ECO:0000256" key="2">
    <source>
        <dbReference type="ARBA" id="ARBA00006597"/>
    </source>
</evidence>
<accession>A0ABT4MGV4</accession>
<evidence type="ECO:0000256" key="4">
    <source>
        <dbReference type="ARBA" id="ARBA00022490"/>
    </source>
</evidence>
<comment type="subcellular location">
    <subcellularLocation>
        <location evidence="1 12">Cytoplasm</location>
    </subcellularLocation>
</comment>
<keyword evidence="10 12" id="KW-1015">Disulfide bond</keyword>
<evidence type="ECO:0000313" key="14">
    <source>
        <dbReference type="EMBL" id="MCZ4520206.1"/>
    </source>
</evidence>
<dbReference type="EMBL" id="JAPWIJ010000006">
    <property type="protein sequence ID" value="MCZ4520206.1"/>
    <property type="molecule type" value="Genomic_DNA"/>
</dbReference>
<keyword evidence="8 12" id="KW-0805">Transcription regulation</keyword>
<comment type="similarity">
    <text evidence="2 12">Belongs to the WhiB family.</text>
</comment>
<feature type="binding site" evidence="12">
    <location>
        <position position="65"/>
    </location>
    <ligand>
        <name>[4Fe-4S] cluster</name>
        <dbReference type="ChEBI" id="CHEBI:49883"/>
    </ligand>
</feature>
<feature type="binding site" evidence="12">
    <location>
        <position position="59"/>
    </location>
    <ligand>
        <name>[4Fe-4S] cluster</name>
        <dbReference type="ChEBI" id="CHEBI:49883"/>
    </ligand>
</feature>
<dbReference type="HAMAP" id="MF_01479">
    <property type="entry name" value="WhiB"/>
    <property type="match status" value="1"/>
</dbReference>
<dbReference type="RefSeq" id="WP_269606246.1">
    <property type="nucleotide sequence ID" value="NZ_JAPWIJ010000006.1"/>
</dbReference>